<evidence type="ECO:0000259" key="2">
    <source>
        <dbReference type="PROSITE" id="PS50835"/>
    </source>
</evidence>
<proteinExistence type="predicted"/>
<feature type="chain" id="PRO_5032634305" description="Gliding motility-associated-like protein" evidence="1">
    <location>
        <begin position="24"/>
        <end position="3525"/>
    </location>
</feature>
<dbReference type="Pfam" id="PF00041">
    <property type="entry name" value="fn3"/>
    <property type="match status" value="2"/>
</dbReference>
<keyword evidence="1" id="KW-0732">Signal</keyword>
<dbReference type="InterPro" id="IPR050617">
    <property type="entry name" value="E3_ligase_FN3/SPRY"/>
</dbReference>
<dbReference type="Pfam" id="PF13585">
    <property type="entry name" value="CHU_C"/>
    <property type="match status" value="1"/>
</dbReference>
<dbReference type="SUPFAM" id="SSF49265">
    <property type="entry name" value="Fibronectin type III"/>
    <property type="match status" value="2"/>
</dbReference>
<dbReference type="Proteomes" id="UP000559010">
    <property type="component" value="Unassembled WGS sequence"/>
</dbReference>
<dbReference type="Gene3D" id="2.60.40.740">
    <property type="match status" value="4"/>
</dbReference>
<evidence type="ECO:0000313" key="5">
    <source>
        <dbReference type="Proteomes" id="UP000559010"/>
    </source>
</evidence>
<dbReference type="PROSITE" id="PS50835">
    <property type="entry name" value="IG_LIKE"/>
    <property type="match status" value="2"/>
</dbReference>
<feature type="signal peptide" evidence="1">
    <location>
        <begin position="1"/>
        <end position="23"/>
    </location>
</feature>
<dbReference type="InterPro" id="IPR007110">
    <property type="entry name" value="Ig-like_dom"/>
</dbReference>
<dbReference type="InterPro" id="IPR013783">
    <property type="entry name" value="Ig-like_fold"/>
</dbReference>
<evidence type="ECO:0000313" key="4">
    <source>
        <dbReference type="EMBL" id="NMM49184.1"/>
    </source>
</evidence>
<reference evidence="4 5" key="1">
    <citation type="submission" date="2020-04" db="EMBL/GenBank/DDBJ databases">
        <title>Flammeovirgaceae bacterium KN852 isolated from deep sea.</title>
        <authorList>
            <person name="Zhang D.-C."/>
        </authorList>
    </citation>
    <scope>NUCLEOTIDE SEQUENCE [LARGE SCALE GENOMIC DNA]</scope>
    <source>
        <strain evidence="4 5">KN852</strain>
    </source>
</reference>
<dbReference type="InterPro" id="IPR003961">
    <property type="entry name" value="FN3_dom"/>
</dbReference>
<dbReference type="InterPro" id="IPR025667">
    <property type="entry name" value="SprB_repeat"/>
</dbReference>
<dbReference type="Pfam" id="PF13573">
    <property type="entry name" value="SprB"/>
    <property type="match status" value="20"/>
</dbReference>
<dbReference type="PANTHER" id="PTHR24099:SF11">
    <property type="entry name" value="FIBRONECTIN TYPE III DOMAIN-CONTAINING 3BA-RELATED"/>
    <property type="match status" value="1"/>
</dbReference>
<feature type="domain" description="Ig-like" evidence="2">
    <location>
        <begin position="2219"/>
        <end position="2303"/>
    </location>
</feature>
<protein>
    <recommendedName>
        <fullName evidence="6">Gliding motility-associated-like protein</fullName>
    </recommendedName>
</protein>
<dbReference type="PROSITE" id="PS50853">
    <property type="entry name" value="FN3"/>
    <property type="match status" value="2"/>
</dbReference>
<feature type="domain" description="Ig-like" evidence="2">
    <location>
        <begin position="1570"/>
        <end position="1655"/>
    </location>
</feature>
<dbReference type="InterPro" id="IPR036116">
    <property type="entry name" value="FN3_sf"/>
</dbReference>
<dbReference type="CDD" id="cd00063">
    <property type="entry name" value="FN3"/>
    <property type="match status" value="2"/>
</dbReference>
<dbReference type="PANTHER" id="PTHR24099">
    <property type="entry name" value="E3 UBIQUITIN-PROTEIN LIGASE TRIM36-RELATED"/>
    <property type="match status" value="1"/>
</dbReference>
<name>A0A848J3X2_9BACT</name>
<sequence>MSKILNTGLIFLIFLSTSFAVSAQLSASLTVTPVTCNGDADGTVTITIQNGTAPFDVFLYGSSGFPTFPIATVFGLTENTYTFTGLSGDAYQAIVQDDAGAQVLTPRVTLFEPDPLIIDNFSASNISCSGANDGSISFDNVSGGNGGYEYSIDGGANYVSSTTFTGLTPGSYDMVVRDVNGCLSSLNNVVLTEPNTLTIGTVDVIDATCFGDPGTITIIGVSGGTTPYEYSIDNGATFQSSNVFNPTAGSYNIVVQDANGCRVTDNATINEPTQVVIDQVNSDDESCSGAADGRLSVDGVSGGNGPYRYSIDGGATFQASKIFNNLPAGTYDVIAQDDLGCISPVFEVTINEAAAVVIDNVNTTDATCNGNADGQISITASGGNGVFEYSSDGGSTFQSSNIFTGLAAGTYDVQVRGGNGCLSPIVQATINEPTAVVIDDFTSNDVLCFGESNGSITINAVSGGSGSYEYSINGGTTFQASNSFTGLPVGGYDLVVRDANGCESAIQLVSINQPTELLIGTITPTDASCNGAADGTITITGVSGGTAPYEYSIDNGASFVTSNTFTGISSGTYNIVVRDANGCTVSGNTTVSEPVAVAIVGADKTDESCNGASDGSITFTSVVGGAGLPYEFSIDGGTTYQNSNVFTGLAAGTYDLIARDGNGCESGVVQVTINPATSINVDNIAVVDATCNGDTNGELTISASGGNGVFEYSIDGGTTFQASNNFAGLASGTYDIQVRDGNGCLSPIVQATINEPDVVTIDNITSTDVLCFGESTGSIVIDAVSGGSGTFEYSVDGGTTFQSSNSFTGLATGNYDIQVRDSNGCLSAISNVVIAEPAELLIGSIDKTDAICNGVADGSITITGVSGGTAPYEYSIDNGATFQTVNNFVDISAGAYNIVVRDANGCTVTGNTTVNEPVAVSIDVISSTDETCNGSADGTITVETVSGGDGGPYEYSFDGGSTFQSSNTFTGLASGVYDVVARDGNGCESLVSQVTINAAISVAVDNITVVDATCNGDTNGELTISASGGNGVFEYSIDGGTTFQASNNFAGLASGTYDIQVRDGNGCLSPVVQATINEPDVVTIDNITSTDVLCFGESTGSIVIDAVSGGSGTFEYSVDGGTTFQSSNSFTGLATGNYDIQVRDSNGCLSAISNVVIAEPAELLIGSIDKTDATCNGVADGTITITGVSGGTTPYEYSIDNGTTFQAANNFVDISAGSYNIIVRDANGCTVTSNTTVNEPVEILIDAISSTDETCNGSADGTITVETVSGGDGGPYEYSLDGGTIFQSSNLFNGLVSGVYDVVVRDGNNCISQVSQITINAAPSVVIDNISVTDATCNGIGDGALIISASGGTGTYEFSIDAGTTFQNGNNFIGLTAGTYDVVVRDGNGCIASEQAIINEPTALVIDNITTVDAGCTTGSEGEINISVSGGTPTYDYSIDGGNNFIPGNPSFTGLTAGTYDIVVRDANGCTVTSTATIDPGANITVGNIIPVDESCDGNADGSIELQTINGGTPPYTFSTDGGVTYPFNAPGSTGDILTAGTYSIFVRDASGCFVDLGTQTINTTPRVTPEITISADQNPSCIGSTINFTATINNAGVDPDIAWFVNGAEVQVDKSGTYSGTTLNDNDIVSAEVRVTDASFTCVTSTVVTSNDITVDYQNNLVASVNLTVNPAPSCDGEPVTLTAIPSNGGANPTFEWSVNGVVQVGEVSETFVSSTLSDGDDVEVVMTADPAFTCVTGSPASASTTINIAPVENLTVDITADQNNICESGTINFTSLINGGGTNPTYQWLIDGNPITGETNDSFVLSGLASGTYDVSLRVTSSNPCANGSPAVSAPVSITISPELVADISITADLNPACTGDNVTFTANVTNGGTTPGIQWRVNGTDVTGETGLTYTTNTLNDGDIVTAFLTVDPTSVCITPASIESNSINMLVGNGFNPLVEITADQNPICAGNDVTFTSTVSAVGTNPVYQWRIDGVDQPGATSDTFVASGLTDGQEVSLFVTVDPAFTCANQPSVGDTIAISVSNSIDPSVVLVSTNNPACPGGDIVFEAQPTNGGTNPTFEWFIDGNLIAGETSETLTFNTATLNGGEVISVEMTVDPSLTCATSTVVSASENIQLNTASPVGVNIVADQNPVCDGEQITFTATINNAGANPVINWYVDNLLVPGENSVTYAAVLTDGQIVKAVVDADPSLTCVSNNPAESNEITVNTSTSVDPTVQISVDQNPVCINDVVTFTSTVNNAGANPTYEWYVNGVLVAGLNADTYSTDTLSNNDIIRLDVTADPTFRCASVNAVQSNEITLAVASQLNAFVAIQLDQNPSCTNDDVTFSVALSIGSGINPTYEWFVNGTTTGQFGTTFTTNSVVSGDEVYVQMTADPTASCVQGSPAISNVIQIQRVADLTMDVSISADRTQICDGEEVNFTAFTQNGGANPSYQWLINGTSVNGEISQTFTSSTLNDGDIVSVVVTADPNVSCVTNSPIESNEITINVGGQAPVAVDVTASETAICAGTSVTFTANASNAGLNPDYQWIINGVDVAGETSPTFSTSTLNNGDIVSVRLTADPTLTCAVGSPVESTGIAIQVDNAVPQAPVLDPITNAICESFTISWNNVAGASSYEVDISTDNFNTFITGYNAFNTDQTSLVVAGLTTGTTYEVRVRALNGCGISGNSNIESDTPTNDGPQAPTNIQAATIDCDAFTLSWNAAVGASGYFVDIATDAAFANKIVDNVDAGNNLTYDVTGLTQDTDYFVRIAGYNTCATGSYSTVVTITTIGTPSAPVIASSNELCDRYTISWTAVPSATSYQIDVAFDAAFTAILPNYNNRDIGNVTTFNVTGIPAETTVFTRVRAVNNCATSINSNVVQSTTLAADDPACTGGGTGECATVKITPEPVAATCSNSDGGVFFDIDPAVPLVNNVGVIIDLTGPAERTNYNDFTFDGLPQGIYQYTIVYGDSSCIKTGEFTIDRSGTIGEPVVSEVQNSTCVGSPSGSARVTFPDQPSGDVLQWSVDGVNWTNFLNGSVITGLPAGPEPSNQLVVSFRRNASDPCYAGTTIIIGNEYEDYDADVTVLDEATCNGSDGAVEITNITGGTGSYEYQLDGIPLAFPADGIFDGLTGGTHELLIIDTGVDCSKAIQFFVPSPGLVSFTSNASDPTCAGDGRDGSIEIQIDPSFLPGTYEIAIAERPGLDSGFVAVPTNGRFVFANLDQGTYYVAVKGVGEDACPNEQVITISGGPLAVDFETQLVCQDNKQALLLTNIQGQIGADFRLQVRNVSGGTGGYNKTFNIPYSDISGGNYLIEDDQLYDFLLIQDFYTATLTQIQSNCPPTDVVASEAKDFQITDILDFDVDNIRVSFPDRATGSMRITNIQGGTPGYEASIELIAPLFADQGVFIDWTDVPQDNQSLKYEITFDDLYAGDYSVMVRDAGGCEIEKIIELPLDESIFIPNVFTPNNDGFNDTFYIRNLPDNSRLVITNRYGRTVYESDNYDNEEGFDGGDEPDGVYYYYLEVPGGDSYSGWVEIWKGPTD</sequence>
<keyword evidence="5" id="KW-1185">Reference proteome</keyword>
<dbReference type="RefSeq" id="WP_169681920.1">
    <property type="nucleotide sequence ID" value="NZ_JABBNU010000007.1"/>
</dbReference>
<organism evidence="4 5">
    <name type="scientific">Marinigracilibium pacificum</name>
    <dbReference type="NCBI Taxonomy" id="2729599"/>
    <lineage>
        <taxon>Bacteria</taxon>
        <taxon>Pseudomonadati</taxon>
        <taxon>Bacteroidota</taxon>
        <taxon>Cytophagia</taxon>
        <taxon>Cytophagales</taxon>
        <taxon>Flammeovirgaceae</taxon>
        <taxon>Marinigracilibium</taxon>
    </lineage>
</organism>
<comment type="caution">
    <text evidence="4">The sequence shown here is derived from an EMBL/GenBank/DDBJ whole genome shotgun (WGS) entry which is preliminary data.</text>
</comment>
<evidence type="ECO:0008006" key="6">
    <source>
        <dbReference type="Google" id="ProtNLM"/>
    </source>
</evidence>
<feature type="domain" description="Fibronectin type-III" evidence="3">
    <location>
        <begin position="2589"/>
        <end position="2683"/>
    </location>
</feature>
<evidence type="ECO:0000259" key="3">
    <source>
        <dbReference type="PROSITE" id="PS50853"/>
    </source>
</evidence>
<evidence type="ECO:0000256" key="1">
    <source>
        <dbReference type="SAM" id="SignalP"/>
    </source>
</evidence>
<dbReference type="InterPro" id="IPR036278">
    <property type="entry name" value="Sialidase_sf"/>
</dbReference>
<accession>A0A848J3X2</accession>
<dbReference type="SUPFAM" id="SSF50939">
    <property type="entry name" value="Sialidases"/>
    <property type="match status" value="2"/>
</dbReference>
<gene>
    <name evidence="4" type="ORF">HH304_12305</name>
</gene>
<dbReference type="Gene3D" id="2.60.40.10">
    <property type="entry name" value="Immunoglobulins"/>
    <property type="match status" value="10"/>
</dbReference>
<dbReference type="EMBL" id="JABBNU010000007">
    <property type="protein sequence ID" value="NMM49184.1"/>
    <property type="molecule type" value="Genomic_DNA"/>
</dbReference>
<feature type="domain" description="Fibronectin type-III" evidence="3">
    <location>
        <begin position="2686"/>
        <end position="2779"/>
    </location>
</feature>
<dbReference type="SMART" id="SM00060">
    <property type="entry name" value="FN3"/>
    <property type="match status" value="4"/>
</dbReference>